<proteinExistence type="predicted"/>
<evidence type="ECO:0000256" key="1">
    <source>
        <dbReference type="SAM" id="MobiDB-lite"/>
    </source>
</evidence>
<dbReference type="EMBL" id="LT629736">
    <property type="protein sequence ID" value="SDS55501.1"/>
    <property type="molecule type" value="Genomic_DNA"/>
</dbReference>
<dbReference type="InterPro" id="IPR025711">
    <property type="entry name" value="PepSY"/>
</dbReference>
<dbReference type="STRING" id="487184.SAMN05216421_1738"/>
<keyword evidence="2" id="KW-0732">Signal</keyword>
<dbReference type="Proteomes" id="UP000243207">
    <property type="component" value="Chromosome I"/>
</dbReference>
<feature type="signal peptide" evidence="2">
    <location>
        <begin position="1"/>
        <end position="23"/>
    </location>
</feature>
<organism evidence="4 5">
    <name type="scientific">Halopseudomonas xinjiangensis</name>
    <dbReference type="NCBI Taxonomy" id="487184"/>
    <lineage>
        <taxon>Bacteria</taxon>
        <taxon>Pseudomonadati</taxon>
        <taxon>Pseudomonadota</taxon>
        <taxon>Gammaproteobacteria</taxon>
        <taxon>Pseudomonadales</taxon>
        <taxon>Pseudomonadaceae</taxon>
        <taxon>Halopseudomonas</taxon>
    </lineage>
</organism>
<evidence type="ECO:0000313" key="4">
    <source>
        <dbReference type="EMBL" id="SDS55501.1"/>
    </source>
</evidence>
<feature type="chain" id="PRO_5009260743" evidence="2">
    <location>
        <begin position="24"/>
        <end position="87"/>
    </location>
</feature>
<dbReference type="Gene3D" id="3.10.450.40">
    <property type="match status" value="1"/>
</dbReference>
<feature type="compositionally biased region" description="Basic and acidic residues" evidence="1">
    <location>
        <begin position="60"/>
        <end position="87"/>
    </location>
</feature>
<accession>A0A1H1T5T0</accession>
<dbReference type="RefSeq" id="WP_093393269.1">
    <property type="nucleotide sequence ID" value="NZ_LT629736.1"/>
</dbReference>
<evidence type="ECO:0000259" key="3">
    <source>
        <dbReference type="Pfam" id="PF13670"/>
    </source>
</evidence>
<dbReference type="AlphaFoldDB" id="A0A1H1T5T0"/>
<feature type="region of interest" description="Disordered" evidence="1">
    <location>
        <begin position="54"/>
        <end position="87"/>
    </location>
</feature>
<evidence type="ECO:0000313" key="5">
    <source>
        <dbReference type="Proteomes" id="UP000243207"/>
    </source>
</evidence>
<sequence>MQTKLITALVGSACLLIGSQTMAATAGEAGMSIEDAIKKARSLGYTEIEEIEADGDEWEGQGKKEGDEEYEFRIDRKSGEVLKDEED</sequence>
<reference evidence="5" key="1">
    <citation type="submission" date="2016-10" db="EMBL/GenBank/DDBJ databases">
        <authorList>
            <person name="Varghese N."/>
            <person name="Submissions S."/>
        </authorList>
    </citation>
    <scope>NUCLEOTIDE SEQUENCE [LARGE SCALE GENOMIC DNA]</scope>
    <source>
        <strain evidence="5">NRRL B-51270</strain>
    </source>
</reference>
<name>A0A1H1T5T0_9GAMM</name>
<protein>
    <submittedName>
        <fullName evidence="4">Peptidase propeptide and YPEB domain-containing protein</fullName>
    </submittedName>
</protein>
<dbReference type="OrthoDB" id="9134997at2"/>
<feature type="domain" description="PepSY" evidence="3">
    <location>
        <begin position="10"/>
        <end position="84"/>
    </location>
</feature>
<evidence type="ECO:0000256" key="2">
    <source>
        <dbReference type="SAM" id="SignalP"/>
    </source>
</evidence>
<keyword evidence="5" id="KW-1185">Reference proteome</keyword>
<gene>
    <name evidence="4" type="ORF">SAMN05216421_1738</name>
</gene>
<dbReference type="Pfam" id="PF13670">
    <property type="entry name" value="PepSY_2"/>
    <property type="match status" value="1"/>
</dbReference>